<dbReference type="Proteomes" id="UP000509638">
    <property type="component" value="Chromosome"/>
</dbReference>
<gene>
    <name evidence="1" type="ORF">HW566_03280</name>
</gene>
<organism evidence="1 2">
    <name type="scientific">Microbacterium oleivorans</name>
    <dbReference type="NCBI Taxonomy" id="273677"/>
    <lineage>
        <taxon>Bacteria</taxon>
        <taxon>Bacillati</taxon>
        <taxon>Actinomycetota</taxon>
        <taxon>Actinomycetes</taxon>
        <taxon>Micrococcales</taxon>
        <taxon>Microbacteriaceae</taxon>
        <taxon>Microbacterium</taxon>
    </lineage>
</organism>
<dbReference type="RefSeq" id="WP_178010378.1">
    <property type="nucleotide sequence ID" value="NZ_CP058316.1"/>
</dbReference>
<sequence length="70" mass="8109">MAGWDYAVTYGEFLTWMHATSFMNANRDTKTHPDPVDLPTPWRQEQEVDVTAEEREALRADLRARSAFAH</sequence>
<dbReference type="EMBL" id="CP058316">
    <property type="protein sequence ID" value="QLD10890.1"/>
    <property type="molecule type" value="Genomic_DNA"/>
</dbReference>
<accession>A0A7D5EWG3</accession>
<protein>
    <submittedName>
        <fullName evidence="1">Uncharacterized protein</fullName>
    </submittedName>
</protein>
<evidence type="ECO:0000313" key="1">
    <source>
        <dbReference type="EMBL" id="QLD10890.1"/>
    </source>
</evidence>
<evidence type="ECO:0000313" key="2">
    <source>
        <dbReference type="Proteomes" id="UP000509638"/>
    </source>
</evidence>
<reference evidence="1 2" key="1">
    <citation type="submission" date="2020-06" db="EMBL/GenBank/DDBJ databases">
        <authorList>
            <person name="Jo H."/>
        </authorList>
    </citation>
    <scope>NUCLEOTIDE SEQUENCE [LARGE SCALE GENOMIC DNA]</scope>
    <source>
        <strain evidence="1 2">I46</strain>
    </source>
</reference>
<dbReference type="AlphaFoldDB" id="A0A7D5EWG3"/>
<proteinExistence type="predicted"/>
<name>A0A7D5EWG3_9MICO</name>